<dbReference type="GO" id="GO:0004197">
    <property type="term" value="F:cysteine-type endopeptidase activity"/>
    <property type="evidence" value="ECO:0007669"/>
    <property type="project" value="TreeGrafter"/>
</dbReference>
<evidence type="ECO:0000256" key="9">
    <source>
        <dbReference type="ARBA" id="ARBA00023006"/>
    </source>
</evidence>
<name>A0A9P4NFR6_9PEZI</name>
<feature type="region of interest" description="Disordered" evidence="12">
    <location>
        <begin position="47"/>
        <end position="86"/>
    </location>
</feature>
<dbReference type="GO" id="GO:0000407">
    <property type="term" value="C:phagophore assembly site"/>
    <property type="evidence" value="ECO:0007669"/>
    <property type="project" value="UniProtKB-SubCell"/>
</dbReference>
<dbReference type="InterPro" id="IPR046792">
    <property type="entry name" value="Peptidase_C54_cat"/>
</dbReference>
<evidence type="ECO:0000256" key="6">
    <source>
        <dbReference type="ARBA" id="ARBA00022801"/>
    </source>
</evidence>
<evidence type="ECO:0000256" key="11">
    <source>
        <dbReference type="RuleBase" id="RU363115"/>
    </source>
</evidence>
<feature type="domain" description="Peptidase C54 catalytic" evidence="13">
    <location>
        <begin position="112"/>
        <end position="399"/>
    </location>
</feature>
<dbReference type="GO" id="GO:0015031">
    <property type="term" value="P:protein transport"/>
    <property type="evidence" value="ECO:0007669"/>
    <property type="project" value="UniProtKB-KW"/>
</dbReference>
<evidence type="ECO:0000256" key="5">
    <source>
        <dbReference type="ARBA" id="ARBA00022670"/>
    </source>
</evidence>
<evidence type="ECO:0000256" key="12">
    <source>
        <dbReference type="SAM" id="MobiDB-lite"/>
    </source>
</evidence>
<dbReference type="PANTHER" id="PTHR22624">
    <property type="entry name" value="CYSTEINE PROTEASE ATG4"/>
    <property type="match status" value="1"/>
</dbReference>
<comment type="function">
    <text evidence="11">Required for selective autophagic degradation of the nucleus (nucleophagy) as well as for mitophagy which contributes to regulate mitochondrial quantity and quality by eliminating the mitochondria to a basal level to fulfill cellular energy requirements and preventing excess ROS production.</text>
</comment>
<keyword evidence="7" id="KW-0788">Thiol protease</keyword>
<comment type="catalytic activity">
    <reaction evidence="10">
        <text>[protein]-C-terminal L-amino acid-glycyl-phosphatidylethanolamide + H2O = [protein]-C-terminal L-amino acid-glycine + a 1,2-diacyl-sn-glycero-3-phosphoethanolamine</text>
        <dbReference type="Rhea" id="RHEA:67548"/>
        <dbReference type="Rhea" id="RHEA-COMP:17323"/>
        <dbReference type="Rhea" id="RHEA-COMP:17324"/>
        <dbReference type="ChEBI" id="CHEBI:15377"/>
        <dbReference type="ChEBI" id="CHEBI:64612"/>
        <dbReference type="ChEBI" id="CHEBI:172940"/>
        <dbReference type="ChEBI" id="CHEBI:172941"/>
    </reaction>
    <physiologicalReaction direction="left-to-right" evidence="10">
        <dbReference type="Rhea" id="RHEA:67549"/>
    </physiologicalReaction>
</comment>
<dbReference type="GO" id="GO:0016485">
    <property type="term" value="P:protein processing"/>
    <property type="evidence" value="ECO:0007669"/>
    <property type="project" value="TreeGrafter"/>
</dbReference>
<evidence type="ECO:0000256" key="2">
    <source>
        <dbReference type="ARBA" id="ARBA00010958"/>
    </source>
</evidence>
<evidence type="ECO:0000259" key="13">
    <source>
        <dbReference type="Pfam" id="PF03416"/>
    </source>
</evidence>
<keyword evidence="15" id="KW-1185">Reference proteome</keyword>
<feature type="compositionally biased region" description="Polar residues" evidence="12">
    <location>
        <begin position="70"/>
        <end position="84"/>
    </location>
</feature>
<feature type="compositionally biased region" description="Low complexity" evidence="12">
    <location>
        <begin position="47"/>
        <end position="67"/>
    </location>
</feature>
<dbReference type="AlphaFoldDB" id="A0A9P4NFR6"/>
<dbReference type="GO" id="GO:0000045">
    <property type="term" value="P:autophagosome assembly"/>
    <property type="evidence" value="ECO:0007669"/>
    <property type="project" value="TreeGrafter"/>
</dbReference>
<keyword evidence="5 11" id="KW-0645">Protease</keyword>
<dbReference type="EMBL" id="MU007116">
    <property type="protein sequence ID" value="KAF2419786.1"/>
    <property type="molecule type" value="Genomic_DNA"/>
</dbReference>
<dbReference type="SUPFAM" id="SSF54001">
    <property type="entry name" value="Cysteine proteinases"/>
    <property type="match status" value="1"/>
</dbReference>
<dbReference type="GO" id="GO:0019786">
    <property type="term" value="F:protein-phosphatidylethanolamide deconjugating activity"/>
    <property type="evidence" value="ECO:0007669"/>
    <property type="project" value="InterPro"/>
</dbReference>
<keyword evidence="6 11" id="KW-0378">Hydrolase</keyword>
<evidence type="ECO:0000256" key="7">
    <source>
        <dbReference type="ARBA" id="ARBA00022807"/>
    </source>
</evidence>
<dbReference type="GO" id="GO:0000423">
    <property type="term" value="P:mitophagy"/>
    <property type="evidence" value="ECO:0007669"/>
    <property type="project" value="TreeGrafter"/>
</dbReference>
<keyword evidence="3" id="KW-0813">Transport</keyword>
<dbReference type="InterPro" id="IPR005078">
    <property type="entry name" value="Peptidase_C54"/>
</dbReference>
<dbReference type="Pfam" id="PF03416">
    <property type="entry name" value="Peptidase_C54"/>
    <property type="match status" value="1"/>
</dbReference>
<dbReference type="GO" id="GO:0034727">
    <property type="term" value="P:piecemeal microautophagy of the nucleus"/>
    <property type="evidence" value="ECO:0007669"/>
    <property type="project" value="TreeGrafter"/>
</dbReference>
<evidence type="ECO:0000313" key="15">
    <source>
        <dbReference type="Proteomes" id="UP000800235"/>
    </source>
</evidence>
<keyword evidence="11" id="KW-0539">Nucleus</keyword>
<comment type="similarity">
    <text evidence="2 11">Belongs to the peptidase C54 family.</text>
</comment>
<evidence type="ECO:0000256" key="3">
    <source>
        <dbReference type="ARBA" id="ARBA00022448"/>
    </source>
</evidence>
<accession>A0A9P4NFR6</accession>
<keyword evidence="8" id="KW-0653">Protein transport</keyword>
<dbReference type="EC" id="3.4.22.-" evidence="11"/>
<evidence type="ECO:0000256" key="1">
    <source>
        <dbReference type="ARBA" id="ARBA00004329"/>
    </source>
</evidence>
<sequence length="445" mass="48687">MANVNVDEITRLGKRFVKVFYDPIPRNEDTTGAPIWCLGTRYESNPPISASSPSTSSFSTSPGSSKDSAADSQISTTPSSTDDFQQVELPPKNVETTPKVAQAASDDAGWPAAFLHDFESRIWLTYRSGFASIARPPKPNAALSFAVRLRSQLGQQDGFTSDTGWGCMIRSGQSLLANALVLSKLGRDWRTGSKPLEEREIISLFADVPKAPFSVHNFVEHGASACGKHPGEWFGPSATARCIQALTNKQESTGIRVWINGDGSDVYEDSVFRSATMRNGNFQPTLILVGIRLGIDRITPVYIEALRAALHMPQSVGIAGGRPSSSHYFVGTQGNTFFYLDPHTTRPFLPLHSTPADYADEEIASLHTRRLRAIDVTEMDPSMLIGFLIKDEEDWKVWRKGIADVAGKAIVHVADREPYLASGHGTERPGAIDEVEVLDTEEDDF</sequence>
<comment type="caution">
    <text evidence="14">The sequence shown here is derived from an EMBL/GenBank/DDBJ whole genome shotgun (WGS) entry which is preliminary data.</text>
</comment>
<protein>
    <recommendedName>
        <fullName evidence="11">Cysteine protease</fullName>
        <ecNumber evidence="11">3.4.22.-</ecNumber>
    </recommendedName>
</protein>
<keyword evidence="4 11" id="KW-0963">Cytoplasm</keyword>
<gene>
    <name evidence="14" type="ORF">EJ08DRAFT_621120</name>
</gene>
<dbReference type="Proteomes" id="UP000800235">
    <property type="component" value="Unassembled WGS sequence"/>
</dbReference>
<keyword evidence="9" id="KW-0072">Autophagy</keyword>
<dbReference type="GO" id="GO:0005634">
    <property type="term" value="C:nucleus"/>
    <property type="evidence" value="ECO:0007669"/>
    <property type="project" value="UniProtKB-SubCell"/>
</dbReference>
<evidence type="ECO:0000256" key="4">
    <source>
        <dbReference type="ARBA" id="ARBA00022490"/>
    </source>
</evidence>
<reference evidence="14" key="1">
    <citation type="journal article" date="2020" name="Stud. Mycol.">
        <title>101 Dothideomycetes genomes: a test case for predicting lifestyles and emergence of pathogens.</title>
        <authorList>
            <person name="Haridas S."/>
            <person name="Albert R."/>
            <person name="Binder M."/>
            <person name="Bloem J."/>
            <person name="Labutti K."/>
            <person name="Salamov A."/>
            <person name="Andreopoulos B."/>
            <person name="Baker S."/>
            <person name="Barry K."/>
            <person name="Bills G."/>
            <person name="Bluhm B."/>
            <person name="Cannon C."/>
            <person name="Castanera R."/>
            <person name="Culley D."/>
            <person name="Daum C."/>
            <person name="Ezra D."/>
            <person name="Gonzalez J."/>
            <person name="Henrissat B."/>
            <person name="Kuo A."/>
            <person name="Liang C."/>
            <person name="Lipzen A."/>
            <person name="Lutzoni F."/>
            <person name="Magnuson J."/>
            <person name="Mondo S."/>
            <person name="Nolan M."/>
            <person name="Ohm R."/>
            <person name="Pangilinan J."/>
            <person name="Park H.-J."/>
            <person name="Ramirez L."/>
            <person name="Alfaro M."/>
            <person name="Sun H."/>
            <person name="Tritt A."/>
            <person name="Yoshinaga Y."/>
            <person name="Zwiers L.-H."/>
            <person name="Turgeon B."/>
            <person name="Goodwin S."/>
            <person name="Spatafora J."/>
            <person name="Crous P."/>
            <person name="Grigoriev I."/>
        </authorList>
    </citation>
    <scope>NUCLEOTIDE SEQUENCE</scope>
    <source>
        <strain evidence="14">CBS 130266</strain>
    </source>
</reference>
<dbReference type="InterPro" id="IPR038765">
    <property type="entry name" value="Papain-like_cys_pep_sf"/>
</dbReference>
<dbReference type="PANTHER" id="PTHR22624:SF49">
    <property type="entry name" value="CYSTEINE PROTEASE"/>
    <property type="match status" value="1"/>
</dbReference>
<dbReference type="OrthoDB" id="2960936at2759"/>
<comment type="subcellular location">
    <subcellularLocation>
        <location evidence="11">Nucleus</location>
    </subcellularLocation>
    <subcellularLocation>
        <location evidence="11">Cytoplasm</location>
    </subcellularLocation>
    <subcellularLocation>
        <location evidence="1">Preautophagosomal structure</location>
    </subcellularLocation>
</comment>
<evidence type="ECO:0000256" key="10">
    <source>
        <dbReference type="ARBA" id="ARBA00029362"/>
    </source>
</evidence>
<evidence type="ECO:0000256" key="8">
    <source>
        <dbReference type="ARBA" id="ARBA00022927"/>
    </source>
</evidence>
<evidence type="ECO:0000313" key="14">
    <source>
        <dbReference type="EMBL" id="KAF2419786.1"/>
    </source>
</evidence>
<proteinExistence type="inferred from homology"/>
<dbReference type="GO" id="GO:0035973">
    <property type="term" value="P:aggrephagy"/>
    <property type="evidence" value="ECO:0007669"/>
    <property type="project" value="TreeGrafter"/>
</dbReference>
<organism evidence="14 15">
    <name type="scientific">Tothia fuscella</name>
    <dbReference type="NCBI Taxonomy" id="1048955"/>
    <lineage>
        <taxon>Eukaryota</taxon>
        <taxon>Fungi</taxon>
        <taxon>Dikarya</taxon>
        <taxon>Ascomycota</taxon>
        <taxon>Pezizomycotina</taxon>
        <taxon>Dothideomycetes</taxon>
        <taxon>Pleosporomycetidae</taxon>
        <taxon>Venturiales</taxon>
        <taxon>Cylindrosympodiaceae</taxon>
        <taxon>Tothia</taxon>
    </lineage>
</organism>